<feature type="non-terminal residue" evidence="1">
    <location>
        <position position="1"/>
    </location>
</feature>
<dbReference type="PROSITE" id="PS50994">
    <property type="entry name" value="INTEGRASE"/>
    <property type="match status" value="1"/>
</dbReference>
<accession>A0A783B3M4</accession>
<reference evidence="1" key="2">
    <citation type="submission" date="2019-09" db="EMBL/GenBank/DDBJ databases">
        <authorList>
            <consortium name="NCBI Pathogen Detection Project"/>
        </authorList>
    </citation>
    <scope>NUCLEOTIDE SEQUENCE</scope>
    <source>
        <strain evidence="1">EC00592</strain>
    </source>
</reference>
<dbReference type="AlphaFoldDB" id="A0A783B3M4"/>
<reference evidence="1" key="1">
    <citation type="journal article" date="2018" name="Genome Biol.">
        <title>SKESA: strategic k-mer extension for scrupulous assemblies.</title>
        <authorList>
            <person name="Souvorov A."/>
            <person name="Agarwala R."/>
            <person name="Lipman D.J."/>
        </authorList>
    </citation>
    <scope>NUCLEOTIDE SEQUENCE</scope>
    <source>
        <strain evidence="1">EC00592</strain>
    </source>
</reference>
<dbReference type="RefSeq" id="WP_336180792.1">
    <property type="nucleotide sequence ID" value="NZ_JAYEUA010000060.1"/>
</dbReference>
<dbReference type="InterPro" id="IPR012337">
    <property type="entry name" value="RNaseH-like_sf"/>
</dbReference>
<dbReference type="InterPro" id="IPR054353">
    <property type="entry name" value="IstA-like_C"/>
</dbReference>
<dbReference type="PANTHER" id="PTHR35004">
    <property type="entry name" value="TRANSPOSASE RV3428C-RELATED"/>
    <property type="match status" value="1"/>
</dbReference>
<dbReference type="PANTHER" id="PTHR35004:SF7">
    <property type="entry name" value="INTEGRASE PROTEIN"/>
    <property type="match status" value="1"/>
</dbReference>
<name>A0A783B3M4_ECOLX</name>
<dbReference type="SUPFAM" id="SSF53098">
    <property type="entry name" value="Ribonuclease H-like"/>
    <property type="match status" value="1"/>
</dbReference>
<protein>
    <submittedName>
        <fullName evidence="1">IS21 family transposase</fullName>
    </submittedName>
</protein>
<evidence type="ECO:0000313" key="1">
    <source>
        <dbReference type="EMBL" id="HAJ1082820.1"/>
    </source>
</evidence>
<gene>
    <name evidence="1" type="ORF">HL610_23050</name>
</gene>
<organism evidence="1">
    <name type="scientific">Escherichia coli</name>
    <dbReference type="NCBI Taxonomy" id="562"/>
    <lineage>
        <taxon>Bacteria</taxon>
        <taxon>Pseudomonadati</taxon>
        <taxon>Pseudomonadota</taxon>
        <taxon>Gammaproteobacteria</taxon>
        <taxon>Enterobacterales</taxon>
        <taxon>Enterobacteriaceae</taxon>
        <taxon>Escherichia</taxon>
    </lineage>
</organism>
<dbReference type="NCBIfam" id="NF033546">
    <property type="entry name" value="transpos_IS21"/>
    <property type="match status" value="1"/>
</dbReference>
<sequence length="406" mass="46496">GFPGRFTMQRRVREWKLQYGAEQEVMFRQQHQPGLRGLSDFTELKGVVVTIAGKLLAHKLYHFRLEWSHWSWMRVVLGGESFSALAEGLQEALGQLGGVPVEHKTDSLRAAWKQQGEDGRRELTERYAALCQHYGMQGVHNNAGRGHENGSVESAHGHLRRRICQALILRGSNDFSTIEEYQAFITQQVMRHNRNNQDLVKEERLHLKPLPLRRSADYDELTVRVSRSSTINVKHVVYSVPSRLVGQLLRVRLWDDRLSCYVGSSEVMSSPRVRPEKGKTRARRIDFRHVIDSLAKKPGAFCHATLRNDILPDDEWRRLWRRLCNHLEPDMAGRLMVHALKLAAGYDDISVVAKGMEQMLNTPGNVDLHRLMRFLGIKEKALPVVNVIQHNLSSYEQLLRGKGGSQ</sequence>
<dbReference type="GO" id="GO:0015074">
    <property type="term" value="P:DNA integration"/>
    <property type="evidence" value="ECO:0007669"/>
    <property type="project" value="InterPro"/>
</dbReference>
<comment type="caution">
    <text evidence="1">The sequence shown here is derived from an EMBL/GenBank/DDBJ whole genome shotgun (WGS) entry which is preliminary data.</text>
</comment>
<dbReference type="Pfam" id="PF22483">
    <property type="entry name" value="Mu-transpos_C_2"/>
    <property type="match status" value="1"/>
</dbReference>
<dbReference type="EMBL" id="DABHAO010000074">
    <property type="protein sequence ID" value="HAJ1082820.1"/>
    <property type="molecule type" value="Genomic_DNA"/>
</dbReference>
<proteinExistence type="predicted"/>
<dbReference type="InterPro" id="IPR001584">
    <property type="entry name" value="Integrase_cat-core"/>
</dbReference>